<dbReference type="EMBL" id="JJQJ01000077">
    <property type="protein sequence ID" value="KKH50748.1"/>
    <property type="molecule type" value="Genomic_DNA"/>
</dbReference>
<evidence type="ECO:0000313" key="83">
    <source>
        <dbReference type="Proteomes" id="UP000034733"/>
    </source>
</evidence>
<reference evidence="47 48" key="1">
    <citation type="journal article" date="2015" name="ISME J.">
        <title>Genomic and phenotypic differentiation among Methanosarcina mazei populations from Columbia River sediment.</title>
        <authorList>
            <person name="Youngblut N.D."/>
            <person name="Wirth J.S."/>
            <person name="Henriksen J.R."/>
            <person name="Smith M."/>
            <person name="Simon H."/>
            <person name="Metcalf W.W."/>
            <person name="Whitaker R.J."/>
        </authorList>
    </citation>
    <scope>NUCLEOTIDE SEQUENCE [LARGE SCALE GENOMIC DNA]</scope>
    <source>
        <strain evidence="24 56">1.F.A.1A.3</strain>
        <strain evidence="26 83">1.F.A.1B.3</strain>
        <strain evidence="27 52">1.F.A.1B.4</strain>
        <strain evidence="25 61">1.F.A.2.8</strain>
        <strain evidence="28 87">1.F.M.0.5</strain>
        <strain evidence="29 68">1.H.A.0.1</strain>
        <strain evidence="30 84">1.H.A.1A.1</strain>
        <strain evidence="32 54">1.H.A.1A.3</strain>
        <strain evidence="31 81">1.H.A.1A.4</strain>
        <strain evidence="34 49">1.H.A.1A.6</strain>
        <strain evidence="33 65">1.H.A.2.1</strain>
        <strain evidence="35 62">1.H.A.2.3</strain>
        <strain evidence="36 73">1.H.A.2.6</strain>
        <strain evidence="38 82">1.H.A.2.7</strain>
        <strain evidence="37">1.H.A.2.8</strain>
        <strain evidence="39 88">1.H.M.1A.1</strain>
        <strain evidence="40 55">1.H.M.1A.2</strain>
        <strain evidence="41 47">1.H.M.2.2</strain>
        <strain evidence="42 89">1.H.M.2.3</strain>
        <strain evidence="43 86">1.H.T.2.1</strain>
        <strain evidence="45 51">1.H.T.2.3</strain>
        <strain evidence="44 74">1.H.T.2.5</strain>
        <strain evidence="2 57">2.F.A.2.3</strain>
        <strain evidence="3 77">2.F.A.2.4</strain>
        <strain evidence="1 78">2.F.T.0.2</strain>
        <strain evidence="4 70">3.F.A.1A.1</strain>
        <strain evidence="5 50">3.F.A.1A.3</strain>
        <strain evidence="6 67">3.F.A.1B.1</strain>
        <strain evidence="8 76">3.F.A.2.12</strain>
        <strain evidence="9 80">3.F.A.2.3</strain>
        <strain evidence="7 58">3.F.A.2.5</strain>
        <strain evidence="10 60">3.F.A.2.6</strain>
        <strain evidence="11 63">3.F.A.2.7</strain>
        <strain evidence="12 59">3.F.T.1A.1</strain>
        <strain evidence="15 66">3.F.T.1A.2</strain>
        <strain evidence="13 75">3.F.T.1A.4</strain>
        <strain evidence="14 72">3.F.T.2.1</strain>
        <strain evidence="16 53">3.H.A.2.1</strain>
        <strain evidence="17 85">3.H.A.2.4</strain>
        <strain evidence="19 90">3.H.A.2.6</strain>
        <strain evidence="18 71">3.H.A.2.8</strain>
        <strain evidence="20 79">3.H.M.1A.1</strain>
        <strain evidence="22 48">3.H.M.1B.2</strain>
        <strain evidence="21 64">3.H.M.1B.5</strain>
        <strain evidence="23 69">3.H.M.2.7</strain>
    </source>
</reference>
<dbReference type="EMBL" id="JJQR01000151">
    <property type="protein sequence ID" value="KKH71452.1"/>
    <property type="molecule type" value="Genomic_DNA"/>
</dbReference>
<evidence type="ECO:0000313" key="91">
    <source>
        <dbReference type="Proteomes" id="UP000467371"/>
    </source>
</evidence>
<evidence type="ECO:0000313" key="44">
    <source>
        <dbReference type="EMBL" id="KKI01554.1"/>
    </source>
</evidence>
<evidence type="ECO:0000313" key="66">
    <source>
        <dbReference type="Proteomes" id="UP000034279"/>
    </source>
</evidence>
<evidence type="ECO:0000313" key="78">
    <source>
        <dbReference type="Proteomes" id="UP000034597"/>
    </source>
</evidence>
<dbReference type="Proteomes" id="UP000034409">
    <property type="component" value="Unassembled WGS sequence"/>
</dbReference>
<dbReference type="Proteomes" id="UP000467371">
    <property type="component" value="Chromosome"/>
</dbReference>
<evidence type="ECO:0000313" key="80">
    <source>
        <dbReference type="Proteomes" id="UP000034667"/>
    </source>
</evidence>
<dbReference type="AlphaFoldDB" id="A0A0F8BCW1"/>
<evidence type="ECO:0000313" key="1">
    <source>
        <dbReference type="EMBL" id="KKF98020.1"/>
    </source>
</evidence>
<accession>A0A0F8BCW1</accession>
<evidence type="ECO:0000313" key="28">
    <source>
        <dbReference type="EMBL" id="KKH25991.1"/>
    </source>
</evidence>
<evidence type="ECO:0000313" key="33">
    <source>
        <dbReference type="EMBL" id="KKH47839.1"/>
    </source>
</evidence>
<evidence type="ECO:0000313" key="85">
    <source>
        <dbReference type="Proteomes" id="UP000034817"/>
    </source>
</evidence>
<dbReference type="Proteomes" id="UP000034298">
    <property type="component" value="Unassembled WGS sequence"/>
</dbReference>
<evidence type="ECO:0000313" key="61">
    <source>
        <dbReference type="Proteomes" id="UP000034227"/>
    </source>
</evidence>
<dbReference type="Proteomes" id="UP000034151">
    <property type="component" value="Unassembled WGS sequence"/>
</dbReference>
<evidence type="ECO:0000313" key="64">
    <source>
        <dbReference type="Proteomes" id="UP000034253"/>
    </source>
</evidence>
<dbReference type="Proteomes" id="UP000034040">
    <property type="component" value="Unassembled WGS sequence"/>
</dbReference>
<evidence type="ECO:0000313" key="26">
    <source>
        <dbReference type="EMBL" id="KKH23360.1"/>
    </source>
</evidence>
<evidence type="ECO:0000313" key="46">
    <source>
        <dbReference type="EMBL" id="QIB90630.1"/>
    </source>
</evidence>
<keyword evidence="77" id="KW-1185">Reference proteome</keyword>
<dbReference type="Proteomes" id="UP000034692">
    <property type="component" value="Unassembled WGS sequence"/>
</dbReference>
<evidence type="ECO:0000313" key="14">
    <source>
        <dbReference type="EMBL" id="KKG64354.1"/>
    </source>
</evidence>
<evidence type="ECO:0000313" key="21">
    <source>
        <dbReference type="EMBL" id="KKH01384.1"/>
    </source>
</evidence>
<evidence type="ECO:0000313" key="38">
    <source>
        <dbReference type="EMBL" id="KKH67244.1"/>
    </source>
</evidence>
<evidence type="ECO:0000313" key="57">
    <source>
        <dbReference type="Proteomes" id="UP000034142"/>
    </source>
</evidence>
<organism evidence="3 77">
    <name type="scientific">Methanosarcina mazei</name>
    <name type="common">Methanosarcina frisia</name>
    <dbReference type="NCBI Taxonomy" id="2209"/>
    <lineage>
        <taxon>Archaea</taxon>
        <taxon>Methanobacteriati</taxon>
        <taxon>Methanobacteriota</taxon>
        <taxon>Stenosarchaea group</taxon>
        <taxon>Methanomicrobia</taxon>
        <taxon>Methanosarcinales</taxon>
        <taxon>Methanosarcinaceae</taxon>
        <taxon>Methanosarcina</taxon>
    </lineage>
</organism>
<dbReference type="Proteomes" id="UP000034232">
    <property type="component" value="Unassembled WGS sequence"/>
</dbReference>
<evidence type="ECO:0000313" key="17">
    <source>
        <dbReference type="EMBL" id="KKG82441.1"/>
    </source>
</evidence>
<evidence type="ECO:0000313" key="22">
    <source>
        <dbReference type="EMBL" id="KKH02158.1"/>
    </source>
</evidence>
<evidence type="ECO:0000313" key="35">
    <source>
        <dbReference type="EMBL" id="KKH54342.1"/>
    </source>
</evidence>
<evidence type="ECO:0000313" key="31">
    <source>
        <dbReference type="EMBL" id="KKH38634.1"/>
    </source>
</evidence>
<dbReference type="EMBL" id="JJPS01000209">
    <property type="protein sequence ID" value="KKG85235.1"/>
    <property type="molecule type" value="Genomic_DNA"/>
</dbReference>
<dbReference type="EMBL" id="JJQA01000085">
    <property type="protein sequence ID" value="KKH15570.1"/>
    <property type="molecule type" value="Genomic_DNA"/>
</dbReference>
<dbReference type="Proteomes" id="UP000034578">
    <property type="component" value="Unassembled WGS sequence"/>
</dbReference>
<evidence type="ECO:0000313" key="40">
    <source>
        <dbReference type="EMBL" id="KKH77439.1"/>
    </source>
</evidence>
<dbReference type="EMBL" id="JJQC01000042">
    <property type="protein sequence ID" value="KKH23447.1"/>
    <property type="molecule type" value="Genomic_DNA"/>
</dbReference>
<dbReference type="EMBL" id="JJQW01000011">
    <property type="protein sequence ID" value="KKH91021.1"/>
    <property type="molecule type" value="Genomic_DNA"/>
</dbReference>
<evidence type="ECO:0000313" key="41">
    <source>
        <dbReference type="EMBL" id="KKH85454.1"/>
    </source>
</evidence>
<dbReference type="EMBL" id="JJQM01000097">
    <property type="protein sequence ID" value="KKH54342.1"/>
    <property type="molecule type" value="Genomic_DNA"/>
</dbReference>
<evidence type="ECO:0000313" key="36">
    <source>
        <dbReference type="EMBL" id="KKH61190.1"/>
    </source>
</evidence>
<evidence type="ECO:0000313" key="54">
    <source>
        <dbReference type="Proteomes" id="UP000034021"/>
    </source>
</evidence>
<dbReference type="Proteomes" id="UP000034279">
    <property type="component" value="Unassembled WGS sequence"/>
</dbReference>
<evidence type="ECO:0000313" key="65">
    <source>
        <dbReference type="Proteomes" id="UP000034259"/>
    </source>
</evidence>
<dbReference type="Proteomes" id="UP000033835">
    <property type="component" value="Unassembled WGS sequence"/>
</dbReference>
<evidence type="ECO:0000313" key="74">
    <source>
        <dbReference type="Proteomes" id="UP000034547"/>
    </source>
</evidence>
<dbReference type="EMBL" id="JJRB01000119">
    <property type="protein sequence ID" value="KKI01554.1"/>
    <property type="molecule type" value="Genomic_DNA"/>
</dbReference>
<dbReference type="EMBL" id="JJOT01000132">
    <property type="protein sequence ID" value="KKF98020.1"/>
    <property type="molecule type" value="Genomic_DNA"/>
</dbReference>
<dbReference type="EMBL" id="JJPH01000053">
    <property type="protein sequence ID" value="KKG53186.1"/>
    <property type="molecule type" value="Genomic_DNA"/>
</dbReference>
<dbReference type="EMBL" id="JJRA01000097">
    <property type="protein sequence ID" value="KKI02738.1"/>
    <property type="molecule type" value="Genomic_DNA"/>
</dbReference>
<dbReference type="RefSeq" id="WP_048037770.1">
    <property type="nucleotide sequence ID" value="NZ_AP019780.1"/>
</dbReference>
<dbReference type="Proteomes" id="UP000034338">
    <property type="component" value="Unassembled WGS sequence"/>
</dbReference>
<evidence type="ECO:0000313" key="43">
    <source>
        <dbReference type="EMBL" id="KKH93715.1"/>
    </source>
</evidence>
<evidence type="ECO:0000313" key="88">
    <source>
        <dbReference type="Proteomes" id="UP000034925"/>
    </source>
</evidence>
<dbReference type="Proteomes" id="UP000034142">
    <property type="component" value="Unassembled WGS sequence"/>
</dbReference>
<dbReference type="EMBL" id="JJQB01000011">
    <property type="protein sequence ID" value="KKH23360.1"/>
    <property type="molecule type" value="Genomic_DNA"/>
</dbReference>
<evidence type="ECO:0000313" key="29">
    <source>
        <dbReference type="EMBL" id="KKH32011.1"/>
    </source>
</evidence>
<evidence type="ECO:0000313" key="56">
    <source>
        <dbReference type="Proteomes" id="UP000034064"/>
    </source>
</evidence>
<evidence type="ECO:0000313" key="13">
    <source>
        <dbReference type="EMBL" id="KKG60125.1"/>
    </source>
</evidence>
<evidence type="ECO:0000313" key="18">
    <source>
        <dbReference type="EMBL" id="KKG85235.1"/>
    </source>
</evidence>
<evidence type="ECO:0000313" key="84">
    <source>
        <dbReference type="Proteomes" id="UP000034758"/>
    </source>
</evidence>
<dbReference type="EMBL" id="JJQG01000148">
    <property type="protein sequence ID" value="KKH34835.1"/>
    <property type="molecule type" value="Genomic_DNA"/>
</dbReference>
<proteinExistence type="predicted"/>
<dbReference type="EMBL" id="JJPR01000097">
    <property type="protein sequence ID" value="KKG85877.1"/>
    <property type="molecule type" value="Genomic_DNA"/>
</dbReference>
<evidence type="ECO:0000313" key="4">
    <source>
        <dbReference type="EMBL" id="KKG31189.1"/>
    </source>
</evidence>
<evidence type="ECO:0000313" key="8">
    <source>
        <dbReference type="EMBL" id="KKG45681.1"/>
    </source>
</evidence>
<dbReference type="EMBL" id="JJQD01000208">
    <property type="protein sequence ID" value="KKH23089.1"/>
    <property type="molecule type" value="Genomic_DNA"/>
</dbReference>
<dbReference type="Proteomes" id="UP000034817">
    <property type="component" value="Unassembled WGS sequence"/>
</dbReference>
<dbReference type="Proteomes" id="UP000034597">
    <property type="component" value="Unassembled WGS sequence"/>
</dbReference>
<evidence type="ECO:0000313" key="90">
    <source>
        <dbReference type="Proteomes" id="UP000034950"/>
    </source>
</evidence>
<dbReference type="Proteomes" id="UP000034577">
    <property type="component" value="Unassembled WGS sequence"/>
</dbReference>
<evidence type="ECO:0000313" key="42">
    <source>
        <dbReference type="EMBL" id="KKH91021.1"/>
    </source>
</evidence>
<dbReference type="Proteomes" id="UP000034387">
    <property type="component" value="Unassembled WGS sequence"/>
</dbReference>
<dbReference type="Proteomes" id="UP000034925">
    <property type="component" value="Unassembled WGS sequence"/>
</dbReference>
<evidence type="ECO:0000313" key="60">
    <source>
        <dbReference type="Proteomes" id="UP000034195"/>
    </source>
</evidence>
<evidence type="ECO:0000313" key="53">
    <source>
        <dbReference type="Proteomes" id="UP000034001"/>
    </source>
</evidence>
<dbReference type="EMBL" id="JJPB01000052">
    <property type="protein sequence ID" value="KKG32863.1"/>
    <property type="molecule type" value="Genomic_DNA"/>
</dbReference>
<evidence type="ECO:0000313" key="50">
    <source>
        <dbReference type="Proteomes" id="UP000033878"/>
    </source>
</evidence>
<dbReference type="EMBL" id="JJOS01000094">
    <property type="protein sequence ID" value="KKG00932.1"/>
    <property type="molecule type" value="Genomic_DNA"/>
</dbReference>
<dbReference type="EMBL" id="JJPK01000091">
    <property type="protein sequence ID" value="KKG60125.1"/>
    <property type="molecule type" value="Genomic_DNA"/>
</dbReference>
<dbReference type="EMBL" id="JJPI01000080">
    <property type="protein sequence ID" value="KKG53881.1"/>
    <property type="molecule type" value="Genomic_DNA"/>
</dbReference>
<dbReference type="EMBL" id="JJQI01000073">
    <property type="protein sequence ID" value="KKH38634.1"/>
    <property type="molecule type" value="Genomic_DNA"/>
</dbReference>
<evidence type="ECO:0000313" key="79">
    <source>
        <dbReference type="Proteomes" id="UP000034657"/>
    </source>
</evidence>
<dbReference type="EMBL" id="JJQO01000083">
    <property type="protein sequence ID" value="KKH67244.1"/>
    <property type="molecule type" value="Genomic_DNA"/>
</dbReference>
<evidence type="ECO:0000313" key="24">
    <source>
        <dbReference type="EMBL" id="KKH15570.1"/>
    </source>
</evidence>
<dbReference type="Proteomes" id="UP000034921">
    <property type="component" value="Unassembled WGS sequence"/>
</dbReference>
<evidence type="ECO:0000313" key="73">
    <source>
        <dbReference type="Proteomes" id="UP000034450"/>
    </source>
</evidence>
<dbReference type="Proteomes" id="UP000033864">
    <property type="component" value="Unassembled WGS sequence"/>
</dbReference>
<dbReference type="Proteomes" id="UP000034872">
    <property type="component" value="Unassembled WGS sequence"/>
</dbReference>
<evidence type="ECO:0000313" key="7">
    <source>
        <dbReference type="EMBL" id="KKG39190.1"/>
    </source>
</evidence>
<evidence type="ECO:0000313" key="59">
    <source>
        <dbReference type="Proteomes" id="UP000034188"/>
    </source>
</evidence>
<evidence type="ECO:0000313" key="39">
    <source>
        <dbReference type="EMBL" id="KKH71452.1"/>
    </source>
</evidence>
<evidence type="ECO:0000313" key="70">
    <source>
        <dbReference type="Proteomes" id="UP000034399"/>
    </source>
</evidence>
<dbReference type="EMBL" id="JJPA01000154">
    <property type="protein sequence ID" value="KKG31189.1"/>
    <property type="molecule type" value="Genomic_DNA"/>
</dbReference>
<dbReference type="Proteomes" id="UP000034950">
    <property type="component" value="Unassembled WGS sequence"/>
</dbReference>
<dbReference type="Proteomes" id="UP000034733">
    <property type="component" value="Unassembled WGS sequence"/>
</dbReference>
<dbReference type="Proteomes" id="UP000034227">
    <property type="component" value="Unassembled WGS sequence"/>
</dbReference>
<dbReference type="EMBL" id="JJPF01000139">
    <property type="protein sequence ID" value="KKG39190.1"/>
    <property type="molecule type" value="Genomic_DNA"/>
</dbReference>
<dbReference type="PATRIC" id="fig|2209.39.peg.387"/>
<evidence type="ECO:0000313" key="16">
    <source>
        <dbReference type="EMBL" id="KKG72980.1"/>
    </source>
</evidence>
<evidence type="ECO:0000313" key="49">
    <source>
        <dbReference type="Proteomes" id="UP000033864"/>
    </source>
</evidence>
<evidence type="ECO:0000313" key="32">
    <source>
        <dbReference type="EMBL" id="KKH39170.1"/>
    </source>
</evidence>
<evidence type="ECO:0000313" key="10">
    <source>
        <dbReference type="EMBL" id="KKG51409.1"/>
    </source>
</evidence>
<evidence type="ECO:0000313" key="82">
    <source>
        <dbReference type="Proteomes" id="UP000034692"/>
    </source>
</evidence>
<dbReference type="Proteomes" id="UP000033814">
    <property type="component" value="Unassembled WGS sequence"/>
</dbReference>
<dbReference type="Proteomes" id="UP000034424">
    <property type="component" value="Unassembled WGS sequence"/>
</dbReference>
<dbReference type="EMBL" id="JJQS01000027">
    <property type="protein sequence ID" value="KKH77439.1"/>
    <property type="molecule type" value="Genomic_DNA"/>
</dbReference>
<evidence type="ECO:0000313" key="12">
    <source>
        <dbReference type="EMBL" id="KKG53881.1"/>
    </source>
</evidence>
<evidence type="ECO:0000313" key="81">
    <source>
        <dbReference type="Proteomes" id="UP000034672"/>
    </source>
</evidence>
<evidence type="ECO:0000313" key="34">
    <source>
        <dbReference type="EMBL" id="KKH50748.1"/>
    </source>
</evidence>
<dbReference type="EMBL" id="JJQH01000113">
    <property type="protein sequence ID" value="KKH39170.1"/>
    <property type="molecule type" value="Genomic_DNA"/>
</dbReference>
<gene>
    <name evidence="6" type="ORF">DU30_15145</name>
    <name evidence="2" type="ORF">DU31_10115</name>
    <name evidence="12" type="ORF">DU33_04950</name>
    <name evidence="8" type="ORF">DU35_17945</name>
    <name evidence="11" type="ORF">DU36_01145</name>
    <name evidence="29" type="ORF">DU37_06490</name>
    <name evidence="10" type="ORF">DU38_19725</name>
    <name evidence="7" type="ORF">DU39_01525</name>
    <name evidence="1" type="ORF">DU40_18935</name>
    <name evidence="9" type="ORF">DU41_12910</name>
    <name evidence="23" type="ORF">DU42_00825</name>
    <name evidence="24" type="ORF">DU44_10680</name>
    <name evidence="13" type="ORF">DU45_13480</name>
    <name evidence="3" type="ORF">DU47_06305</name>
    <name evidence="26" type="ORF">DU48_02365</name>
    <name evidence="5" type="ORF">DU49_01720</name>
    <name evidence="32" type="ORF">DU50_11250</name>
    <name evidence="4" type="ORF">DU52_12525</name>
    <name evidence="30" type="ORF">DU54_10065</name>
    <name evidence="17" type="ORF">DU55_02850</name>
    <name evidence="21" type="ORF">DU56_10325</name>
    <name evidence="19" type="ORF">DU57_00735</name>
    <name evidence="25" type="ORF">DU58_16500</name>
    <name evidence="18" type="ORF">DU59_18175</name>
    <name evidence="28" type="ORF">DU60_05320</name>
    <name evidence="16" type="ORF">DU63_16080</name>
    <name evidence="15" type="ORF">DU64_14495</name>
    <name evidence="27" type="ORF">DU65_17490</name>
    <name evidence="14" type="ORF">DU67_17410</name>
    <name evidence="22" type="ORF">DU68_10935</name>
    <name evidence="20" type="ORF">DU69_19930</name>
    <name evidence="31" type="ORF">DU71_13085</name>
    <name evidence="33" type="ORF">DU72_01175</name>
    <name evidence="37" type="ORF">DU73_10645</name>
    <name evidence="36" type="ORF">DU74_07235</name>
    <name evidence="38" type="ORF">DU75_21500</name>
    <name evidence="35" type="ORF">DU76_16670</name>
    <name evidence="40" type="ORF">DU77_17890</name>
    <name evidence="45" type="ORF">DU81_14175</name>
    <name evidence="41" type="ORF">DU82_04895</name>
    <name evidence="44" type="ORF">DU83_08265</name>
    <name evidence="43" type="ORF">DU84_04755</name>
    <name evidence="34" type="ORF">DU85_06765</name>
    <name evidence="39" type="ORF">DU86_11140</name>
    <name evidence="42" type="ORF">DU88_04285</name>
    <name evidence="46" type="ORF">FQU78_05720</name>
</gene>
<evidence type="ECO:0000313" key="58">
    <source>
        <dbReference type="Proteomes" id="UP000034151"/>
    </source>
</evidence>
<dbReference type="EMBL" id="JJQN01000058">
    <property type="protein sequence ID" value="KKH61190.1"/>
    <property type="molecule type" value="Genomic_DNA"/>
</dbReference>
<evidence type="ECO:0000313" key="23">
    <source>
        <dbReference type="EMBL" id="KKH04433.1"/>
    </source>
</evidence>
<evidence type="ECO:0000313" key="68">
    <source>
        <dbReference type="Proteomes" id="UP000034338"/>
    </source>
</evidence>
<evidence type="ECO:0000313" key="5">
    <source>
        <dbReference type="EMBL" id="KKG32863.1"/>
    </source>
</evidence>
<evidence type="ECO:0000313" key="63">
    <source>
        <dbReference type="Proteomes" id="UP000034243"/>
    </source>
</evidence>
<dbReference type="Proteomes" id="UP000033987">
    <property type="component" value="Unassembled WGS sequence"/>
</dbReference>
<dbReference type="EMBL" id="JJPL01000080">
    <property type="protein sequence ID" value="KKG64354.1"/>
    <property type="molecule type" value="Genomic_DNA"/>
</dbReference>
<dbReference type="Proteomes" id="UP000034672">
    <property type="component" value="Unassembled WGS sequence"/>
</dbReference>
<evidence type="ECO:0000313" key="52">
    <source>
        <dbReference type="Proteomes" id="UP000033987"/>
    </source>
</evidence>
<protein>
    <submittedName>
        <fullName evidence="3">Uncharacterized protein</fullName>
    </submittedName>
</protein>
<dbReference type="Proteomes" id="UP000034399">
    <property type="component" value="Unassembled WGS sequence"/>
</dbReference>
<evidence type="ECO:0000313" key="69">
    <source>
        <dbReference type="Proteomes" id="UP000034387"/>
    </source>
</evidence>
<evidence type="ECO:0000313" key="11">
    <source>
        <dbReference type="EMBL" id="KKG53186.1"/>
    </source>
</evidence>
<dbReference type="EMBL" id="CP042908">
    <property type="protein sequence ID" value="QIB90630.1"/>
    <property type="molecule type" value="Genomic_DNA"/>
</dbReference>
<evidence type="ECO:0000313" key="15">
    <source>
        <dbReference type="EMBL" id="KKG66592.1"/>
    </source>
</evidence>
<evidence type="ECO:0000313" key="51">
    <source>
        <dbReference type="Proteomes" id="UP000033885"/>
    </source>
</evidence>
<evidence type="ECO:0000313" key="72">
    <source>
        <dbReference type="Proteomes" id="UP000034424"/>
    </source>
</evidence>
<dbReference type="Proteomes" id="UP000034450">
    <property type="component" value="Unassembled WGS sequence"/>
</dbReference>
<dbReference type="Proteomes" id="UP000034001">
    <property type="component" value="Unassembled WGS sequence"/>
</dbReference>
<dbReference type="Proteomes" id="UP000034253">
    <property type="component" value="Unassembled WGS sequence"/>
</dbReference>
<evidence type="ECO:0000313" key="87">
    <source>
        <dbReference type="Proteomes" id="UP000034921"/>
    </source>
</evidence>
<dbReference type="Proteomes" id="UP000034188">
    <property type="component" value="Unassembled WGS sequence"/>
</dbReference>
<evidence type="ECO:0000313" key="30">
    <source>
        <dbReference type="EMBL" id="KKH34835.1"/>
    </source>
</evidence>
<evidence type="ECO:0000313" key="77">
    <source>
        <dbReference type="Proteomes" id="UP000034578"/>
    </source>
</evidence>
<evidence type="ECO:0000313" key="9">
    <source>
        <dbReference type="EMBL" id="KKG48442.1"/>
    </source>
</evidence>
<dbReference type="Proteomes" id="UP000034021">
    <property type="component" value="Unassembled WGS sequence"/>
</dbReference>
<dbReference type="Proteomes" id="UP000034937">
    <property type="component" value="Unassembled WGS sequence"/>
</dbReference>
<dbReference type="EMBL" id="JJPD01000015">
    <property type="protein sequence ID" value="KKG45681.1"/>
    <property type="molecule type" value="Genomic_DNA"/>
</dbReference>
<evidence type="ECO:0000313" key="19">
    <source>
        <dbReference type="EMBL" id="KKG85877.1"/>
    </source>
</evidence>
<dbReference type="Proteomes" id="UP000034657">
    <property type="component" value="Unassembled WGS sequence"/>
</dbReference>
<evidence type="ECO:0000313" key="3">
    <source>
        <dbReference type="EMBL" id="KKG00932.1"/>
    </source>
</evidence>
<evidence type="ECO:0000313" key="86">
    <source>
        <dbReference type="Proteomes" id="UP000034872"/>
    </source>
</evidence>
<dbReference type="EMBL" id="JJPT01000024">
    <property type="protein sequence ID" value="KKG94640.1"/>
    <property type="molecule type" value="Genomic_DNA"/>
</dbReference>
<dbReference type="EMBL" id="JJQK01000206">
    <property type="protein sequence ID" value="KKH47839.1"/>
    <property type="molecule type" value="Genomic_DNA"/>
</dbReference>
<dbReference type="EMBL" id="JJPP01000032">
    <property type="protein sequence ID" value="KKG82441.1"/>
    <property type="molecule type" value="Genomic_DNA"/>
</dbReference>
<reference evidence="46 91" key="2">
    <citation type="journal article" date="2020" name="Environ. Microbiol. Rep.">
        <title>Redox cycling of Fe(II) and Fe(III) in magnetite accelerates aceticlastic methanogenesis by Methanosarcina mazei.</title>
        <authorList>
            <person name="Wang H."/>
            <person name="Byrne J.M."/>
            <person name="Liu P."/>
            <person name="Liu J."/>
            <person name="Dong X."/>
            <person name="Lu Y."/>
        </authorList>
    </citation>
    <scope>NUCLEOTIDE SEQUENCE [LARGE SCALE GENOMIC DNA]</scope>
    <source>
        <strain evidence="46">Zm-15</strain>
        <strain evidence="91">zm-15</strain>
    </source>
</reference>
<dbReference type="Proteomes" id="UP000034243">
    <property type="component" value="Unassembled WGS sequence"/>
</dbReference>
<evidence type="ECO:0000313" key="76">
    <source>
        <dbReference type="Proteomes" id="UP000034577"/>
    </source>
</evidence>
<evidence type="ECO:0000313" key="45">
    <source>
        <dbReference type="EMBL" id="KKI02738.1"/>
    </source>
</evidence>
<dbReference type="EMBL" id="JJPG01000092">
    <property type="protein sequence ID" value="KKG51409.1"/>
    <property type="molecule type" value="Genomic_DNA"/>
</dbReference>
<dbReference type="EMBL" id="JJPX01000186">
    <property type="protein sequence ID" value="KKH04433.1"/>
    <property type="molecule type" value="Genomic_DNA"/>
</dbReference>
<evidence type="ECO:0000313" key="27">
    <source>
        <dbReference type="EMBL" id="KKH23447.1"/>
    </source>
</evidence>
<evidence type="ECO:0000313" key="37">
    <source>
        <dbReference type="EMBL" id="KKH63167.1"/>
    </source>
</evidence>
<dbReference type="EMBL" id="JJQF01000053">
    <property type="protein sequence ID" value="KKH32011.1"/>
    <property type="molecule type" value="Genomic_DNA"/>
</dbReference>
<evidence type="ECO:0000313" key="20">
    <source>
        <dbReference type="EMBL" id="KKG94640.1"/>
    </source>
</evidence>
<dbReference type="EMBL" id="JJOR01000158">
    <property type="protein sequence ID" value="KKF99573.1"/>
    <property type="molecule type" value="Genomic_DNA"/>
</dbReference>
<dbReference type="EMBL" id="JJQE01000135">
    <property type="protein sequence ID" value="KKH25991.1"/>
    <property type="molecule type" value="Genomic_DNA"/>
</dbReference>
<dbReference type="Proteomes" id="UP000034547">
    <property type="component" value="Unassembled WGS sequence"/>
</dbReference>
<dbReference type="EMBL" id="JJPE01000007">
    <property type="protein sequence ID" value="KKG48442.1"/>
    <property type="molecule type" value="Genomic_DNA"/>
</dbReference>
<dbReference type="Proteomes" id="UP000034195">
    <property type="component" value="Unassembled WGS sequence"/>
</dbReference>
<evidence type="ECO:0000313" key="71">
    <source>
        <dbReference type="Proteomes" id="UP000034409"/>
    </source>
</evidence>
<evidence type="ECO:0000313" key="25">
    <source>
        <dbReference type="EMBL" id="KKH23089.1"/>
    </source>
</evidence>
<dbReference type="Proteomes" id="UP000034064">
    <property type="component" value="Unassembled WGS sequence"/>
</dbReference>
<dbReference type="EMBL" id="JJPO01000082">
    <property type="protein sequence ID" value="KKG72980.1"/>
    <property type="molecule type" value="Genomic_DNA"/>
</dbReference>
<name>A0A0F8BCW1_METMZ</name>
<dbReference type="EMBL" id="JJPC01000036">
    <property type="protein sequence ID" value="KKG36608.1"/>
    <property type="molecule type" value="Genomic_DNA"/>
</dbReference>
<dbReference type="EMBL" id="JJPV01000036">
    <property type="protein sequence ID" value="KKH02158.1"/>
    <property type="molecule type" value="Genomic_DNA"/>
</dbReference>
<evidence type="ECO:0000313" key="55">
    <source>
        <dbReference type="Proteomes" id="UP000034040"/>
    </source>
</evidence>
<dbReference type="GeneID" id="66135062"/>
<evidence type="ECO:0000313" key="48">
    <source>
        <dbReference type="Proteomes" id="UP000033835"/>
    </source>
</evidence>
<dbReference type="Proteomes" id="UP000034259">
    <property type="component" value="Unassembled WGS sequence"/>
</dbReference>
<evidence type="ECO:0000313" key="62">
    <source>
        <dbReference type="Proteomes" id="UP000034232"/>
    </source>
</evidence>
<evidence type="ECO:0000313" key="67">
    <source>
        <dbReference type="Proteomes" id="UP000034298"/>
    </source>
</evidence>
<evidence type="ECO:0000313" key="89">
    <source>
        <dbReference type="Proteomes" id="UP000034937"/>
    </source>
</evidence>
<dbReference type="EMBL" id="JJPW01000048">
    <property type="protein sequence ID" value="KKH01384.1"/>
    <property type="molecule type" value="Genomic_DNA"/>
</dbReference>
<dbReference type="Proteomes" id="UP000034667">
    <property type="component" value="Unassembled WGS sequence"/>
</dbReference>
<dbReference type="EMBL" id="JJQZ01000126">
    <property type="protein sequence ID" value="KKH93715.1"/>
    <property type="molecule type" value="Genomic_DNA"/>
</dbReference>
<dbReference type="EMBL" id="JJPJ01000008">
    <property type="protein sequence ID" value="KKG66592.1"/>
    <property type="molecule type" value="Genomic_DNA"/>
</dbReference>
<dbReference type="EMBL" id="JJQP01000230">
    <property type="protein sequence ID" value="KKH63167.1"/>
    <property type="molecule type" value="Genomic_DNA"/>
</dbReference>
<dbReference type="Proteomes" id="UP000034758">
    <property type="component" value="Unassembled WGS sequence"/>
</dbReference>
<dbReference type="Proteomes" id="UP000034566">
    <property type="component" value="Unassembled WGS sequence"/>
</dbReference>
<dbReference type="Proteomes" id="UP000033885">
    <property type="component" value="Unassembled WGS sequence"/>
</dbReference>
<sequence length="96" mass="11040">MRFIEAYQGLLRHIQAIGTYKSLLRFIEAYQGLLRHIQAIGTYQGLLRHIQAIGTYQGLLRLIKVIKVNISPAYTEQISMIIFKKFTQGGSMKKEI</sequence>
<evidence type="ECO:0000313" key="2">
    <source>
        <dbReference type="EMBL" id="KKF99573.1"/>
    </source>
</evidence>
<dbReference type="EMBL" id="JJQV01000031">
    <property type="protein sequence ID" value="KKH85454.1"/>
    <property type="molecule type" value="Genomic_DNA"/>
</dbReference>
<evidence type="ECO:0000313" key="6">
    <source>
        <dbReference type="EMBL" id="KKG36608.1"/>
    </source>
</evidence>
<dbReference type="Proteomes" id="UP000033878">
    <property type="component" value="Unassembled WGS sequence"/>
</dbReference>
<evidence type="ECO:0000313" key="47">
    <source>
        <dbReference type="Proteomes" id="UP000033814"/>
    </source>
</evidence>
<evidence type="ECO:0000313" key="75">
    <source>
        <dbReference type="Proteomes" id="UP000034566"/>
    </source>
</evidence>